<dbReference type="Pfam" id="PF03466">
    <property type="entry name" value="LysR_substrate"/>
    <property type="match status" value="1"/>
</dbReference>
<dbReference type="GO" id="GO:0043565">
    <property type="term" value="F:sequence-specific DNA binding"/>
    <property type="evidence" value="ECO:0007669"/>
    <property type="project" value="TreeGrafter"/>
</dbReference>
<dbReference type="CDD" id="cd08432">
    <property type="entry name" value="PBP2_GcdR_TrpI_HvrB_AmpR_like"/>
    <property type="match status" value="1"/>
</dbReference>
<sequence length="302" mass="33665">MRKIPPLATLQAFEAASRLGSFIRAAEELHLTPSAVSHRIRDLERLLGIHLFHRIHRSVILTDAGRKFARNIGDAFGQIESGVQEISQAGKSDLINVHVVPSLGAQWLMPRIARFTTMYPDVDVRITASGEKVDLEDGMVDFDIRYGAGLARAGIETEMFPPEPIVALCSPNLVEENPGLRSPTDLAHQMLIHSEVNLYTWRNWEADHPGVQLNLGRGPRFDRSFMSIFAAIDSLGVCLESMLLVERQLASGVLVLPFGKDGPRIECHSLNYLSSRGHLPKMRLFREWLMQALAESPSLNND</sequence>
<dbReference type="Gene3D" id="1.10.10.10">
    <property type="entry name" value="Winged helix-like DNA-binding domain superfamily/Winged helix DNA-binding domain"/>
    <property type="match status" value="1"/>
</dbReference>
<dbReference type="InterPro" id="IPR036388">
    <property type="entry name" value="WH-like_DNA-bd_sf"/>
</dbReference>
<dbReference type="InterPro" id="IPR000847">
    <property type="entry name" value="LysR_HTH_N"/>
</dbReference>
<dbReference type="EMBL" id="CABPRY010000005">
    <property type="protein sequence ID" value="VVE13041.1"/>
    <property type="molecule type" value="Genomic_DNA"/>
</dbReference>
<dbReference type="FunFam" id="1.10.10.10:FF:000038">
    <property type="entry name" value="Glycine cleavage system transcriptional activator"/>
    <property type="match status" value="1"/>
</dbReference>
<dbReference type="Gene3D" id="3.40.190.10">
    <property type="entry name" value="Periplasmic binding protein-like II"/>
    <property type="match status" value="2"/>
</dbReference>
<evidence type="ECO:0000256" key="4">
    <source>
        <dbReference type="ARBA" id="ARBA00023163"/>
    </source>
</evidence>
<dbReference type="GO" id="GO:0006351">
    <property type="term" value="P:DNA-templated transcription"/>
    <property type="evidence" value="ECO:0007669"/>
    <property type="project" value="TreeGrafter"/>
</dbReference>
<dbReference type="Pfam" id="PF00126">
    <property type="entry name" value="HTH_1"/>
    <property type="match status" value="1"/>
</dbReference>
<evidence type="ECO:0000256" key="2">
    <source>
        <dbReference type="ARBA" id="ARBA00023015"/>
    </source>
</evidence>
<reference evidence="6 7" key="1">
    <citation type="submission" date="2019-08" db="EMBL/GenBank/DDBJ databases">
        <authorList>
            <person name="Peeters C."/>
        </authorList>
    </citation>
    <scope>NUCLEOTIDE SEQUENCE [LARGE SCALE GENOMIC DNA]</scope>
    <source>
        <strain evidence="6 7">LMG 31107</strain>
    </source>
</reference>
<feature type="domain" description="HTH lysR-type" evidence="5">
    <location>
        <begin position="5"/>
        <end position="62"/>
    </location>
</feature>
<evidence type="ECO:0000313" key="6">
    <source>
        <dbReference type="EMBL" id="VVE13041.1"/>
    </source>
</evidence>
<dbReference type="PANTHER" id="PTHR30537">
    <property type="entry name" value="HTH-TYPE TRANSCRIPTIONAL REGULATOR"/>
    <property type="match status" value="1"/>
</dbReference>
<dbReference type="PROSITE" id="PS50931">
    <property type="entry name" value="HTH_LYSR"/>
    <property type="match status" value="1"/>
</dbReference>
<dbReference type="PRINTS" id="PR00039">
    <property type="entry name" value="HTHLYSR"/>
</dbReference>
<evidence type="ECO:0000256" key="3">
    <source>
        <dbReference type="ARBA" id="ARBA00023125"/>
    </source>
</evidence>
<evidence type="ECO:0000259" key="5">
    <source>
        <dbReference type="PROSITE" id="PS50931"/>
    </source>
</evidence>
<keyword evidence="3" id="KW-0238">DNA-binding</keyword>
<evidence type="ECO:0000256" key="1">
    <source>
        <dbReference type="ARBA" id="ARBA00009437"/>
    </source>
</evidence>
<dbReference type="Proteomes" id="UP000396788">
    <property type="component" value="Unassembled WGS sequence"/>
</dbReference>
<dbReference type="PANTHER" id="PTHR30537:SF58">
    <property type="entry name" value="HTH-TYPE TRANSCRIPTIONAL REGULATOR PERR"/>
    <property type="match status" value="1"/>
</dbReference>
<organism evidence="6 7">
    <name type="scientific">Pandoraea cepalis</name>
    <dbReference type="NCBI Taxonomy" id="2508294"/>
    <lineage>
        <taxon>Bacteria</taxon>
        <taxon>Pseudomonadati</taxon>
        <taxon>Pseudomonadota</taxon>
        <taxon>Betaproteobacteria</taxon>
        <taxon>Burkholderiales</taxon>
        <taxon>Burkholderiaceae</taxon>
        <taxon>Pandoraea</taxon>
    </lineage>
</organism>
<gene>
    <name evidence="6" type="ORF">PCE31107_02744</name>
</gene>
<keyword evidence="2" id="KW-0805">Transcription regulation</keyword>
<dbReference type="AlphaFoldDB" id="A0A5E4VLH9"/>
<keyword evidence="4" id="KW-0804">Transcription</keyword>
<dbReference type="InterPro" id="IPR036390">
    <property type="entry name" value="WH_DNA-bd_sf"/>
</dbReference>
<dbReference type="InterPro" id="IPR005119">
    <property type="entry name" value="LysR_subst-bd"/>
</dbReference>
<protein>
    <submittedName>
        <fullName evidence="6">LysR family transcriptional regulator</fullName>
    </submittedName>
</protein>
<name>A0A5E4VLH9_9BURK</name>
<comment type="similarity">
    <text evidence="1">Belongs to the LysR transcriptional regulatory family.</text>
</comment>
<dbReference type="SUPFAM" id="SSF53850">
    <property type="entry name" value="Periplasmic binding protein-like II"/>
    <property type="match status" value="1"/>
</dbReference>
<proteinExistence type="inferred from homology"/>
<dbReference type="SUPFAM" id="SSF46785">
    <property type="entry name" value="Winged helix' DNA-binding domain"/>
    <property type="match status" value="1"/>
</dbReference>
<evidence type="ECO:0000313" key="7">
    <source>
        <dbReference type="Proteomes" id="UP000396788"/>
    </source>
</evidence>
<dbReference type="GO" id="GO:0003700">
    <property type="term" value="F:DNA-binding transcription factor activity"/>
    <property type="evidence" value="ECO:0007669"/>
    <property type="project" value="InterPro"/>
</dbReference>
<dbReference type="InterPro" id="IPR058163">
    <property type="entry name" value="LysR-type_TF_proteobact-type"/>
</dbReference>
<accession>A0A5E4VLH9</accession>